<feature type="transmembrane region" description="Helical" evidence="1">
    <location>
        <begin position="20"/>
        <end position="45"/>
    </location>
</feature>
<keyword evidence="3" id="KW-1185">Reference proteome</keyword>
<evidence type="ECO:0000256" key="1">
    <source>
        <dbReference type="SAM" id="Phobius"/>
    </source>
</evidence>
<evidence type="ECO:0000313" key="3">
    <source>
        <dbReference type="Proteomes" id="UP000265663"/>
    </source>
</evidence>
<gene>
    <name evidence="2" type="ORF">GMOD_00010387</name>
</gene>
<keyword evidence="1" id="KW-1133">Transmembrane helix</keyword>
<keyword evidence="1" id="KW-0472">Membrane</keyword>
<keyword evidence="1" id="KW-0812">Transmembrane</keyword>
<reference evidence="2 3" key="1">
    <citation type="journal article" date="2014" name="PLoS ONE">
        <title>De novo Genome Assembly of the Fungal Plant Pathogen Pyrenophora semeniperda.</title>
        <authorList>
            <person name="Soliai M.M."/>
            <person name="Meyer S.E."/>
            <person name="Udall J.A."/>
            <person name="Elzinga D.E."/>
            <person name="Hermansen R.A."/>
            <person name="Bodily P.M."/>
            <person name="Hart A.A."/>
            <person name="Coleman C.E."/>
        </authorList>
    </citation>
    <scope>NUCLEOTIDE SEQUENCE [LARGE SCALE GENOMIC DNA]</scope>
    <source>
        <strain evidence="2 3">CCB06</strain>
        <tissue evidence="2">Mycelium</tissue>
    </source>
</reference>
<evidence type="ECO:0000313" key="2">
    <source>
        <dbReference type="EMBL" id="RMZ69693.1"/>
    </source>
</evidence>
<name>A0A3M7M5C8_9PLEO</name>
<organism evidence="2 3">
    <name type="scientific">Pyrenophora seminiperda CCB06</name>
    <dbReference type="NCBI Taxonomy" id="1302712"/>
    <lineage>
        <taxon>Eukaryota</taxon>
        <taxon>Fungi</taxon>
        <taxon>Dikarya</taxon>
        <taxon>Ascomycota</taxon>
        <taxon>Pezizomycotina</taxon>
        <taxon>Dothideomycetes</taxon>
        <taxon>Pleosporomycetidae</taxon>
        <taxon>Pleosporales</taxon>
        <taxon>Pleosporineae</taxon>
        <taxon>Pleosporaceae</taxon>
        <taxon>Pyrenophora</taxon>
    </lineage>
</organism>
<feature type="transmembrane region" description="Helical" evidence="1">
    <location>
        <begin position="57"/>
        <end position="76"/>
    </location>
</feature>
<protein>
    <submittedName>
        <fullName evidence="2">Uncharacterized protein</fullName>
    </submittedName>
</protein>
<proteinExistence type="predicted"/>
<dbReference type="EMBL" id="KE747820">
    <property type="protein sequence ID" value="RMZ69693.1"/>
    <property type="molecule type" value="Genomic_DNA"/>
</dbReference>
<dbReference type="Proteomes" id="UP000265663">
    <property type="component" value="Unassembled WGS sequence"/>
</dbReference>
<accession>A0A3M7M5C8</accession>
<feature type="transmembrane region" description="Helical" evidence="1">
    <location>
        <begin position="82"/>
        <end position="101"/>
    </location>
</feature>
<dbReference type="AlphaFoldDB" id="A0A3M7M5C8"/>
<sequence>MLPNAHLYQSSSKGLSVLPTSSIISLSNTVSVSLQLLFLSSFLLFKHLPFPLQFFNQLFLILQLLFLSSFLLFKHLPFPLQFFNQLFLILLLLFLLQPLTAKVSDHLFKLRLAELMQFGRIVVYIRSG</sequence>